<organism evidence="1 2">
    <name type="scientific">Pseudophaeobacter arcticus</name>
    <dbReference type="NCBI Taxonomy" id="385492"/>
    <lineage>
        <taxon>Bacteria</taxon>
        <taxon>Pseudomonadati</taxon>
        <taxon>Pseudomonadota</taxon>
        <taxon>Alphaproteobacteria</taxon>
        <taxon>Rhodobacterales</taxon>
        <taxon>Paracoccaceae</taxon>
        <taxon>Pseudophaeobacter</taxon>
    </lineage>
</organism>
<proteinExistence type="predicted"/>
<name>A0ABQ0APL3_9RHOB</name>
<keyword evidence="2" id="KW-1185">Reference proteome</keyword>
<comment type="caution">
    <text evidence="1">The sequence shown here is derived from an EMBL/GenBank/DDBJ whole genome shotgun (WGS) entry which is preliminary data.</text>
</comment>
<protein>
    <submittedName>
        <fullName evidence="1">Uncharacterized protein</fullName>
    </submittedName>
</protein>
<accession>A0ABQ0APL3</accession>
<reference evidence="1 2" key="1">
    <citation type="submission" date="2024-04" db="EMBL/GenBank/DDBJ databases">
        <title>Draft genome sequence of Pseudophaeobacter arcticus NBRC 116598.</title>
        <authorList>
            <person name="Miyakawa T."/>
            <person name="Kusuya Y."/>
            <person name="Miura T."/>
        </authorList>
    </citation>
    <scope>NUCLEOTIDE SEQUENCE [LARGE SCALE GENOMIC DNA]</scope>
    <source>
        <strain evidence="1 2">SU-CL00105</strain>
    </source>
</reference>
<dbReference type="EMBL" id="BAABWU010000015">
    <property type="protein sequence ID" value="GAA6197821.1"/>
    <property type="molecule type" value="Genomic_DNA"/>
</dbReference>
<evidence type="ECO:0000313" key="2">
    <source>
        <dbReference type="Proteomes" id="UP001441944"/>
    </source>
</evidence>
<evidence type="ECO:0000313" key="1">
    <source>
        <dbReference type="EMBL" id="GAA6197821.1"/>
    </source>
</evidence>
<dbReference type="Proteomes" id="UP001441944">
    <property type="component" value="Unassembled WGS sequence"/>
</dbReference>
<gene>
    <name evidence="1" type="ORF">NBRC116598_32660</name>
</gene>
<sequence length="71" mass="7787">MHAVLRRRSDDSYLLDWTPSRALAAKAAELSNDRYRAILNLGNLKVSLQVLSHALPGTLSPRGAGTCIRLD</sequence>